<comment type="subcellular location">
    <subcellularLocation>
        <location evidence="1">Membrane</location>
        <topology evidence="1">Multi-pass membrane protein</topology>
    </subcellularLocation>
</comment>
<gene>
    <name evidence="8" type="ORF">PPRIM_AZ9-3.1.T0590224</name>
</gene>
<evidence type="ECO:0000256" key="2">
    <source>
        <dbReference type="ARBA" id="ARBA00009457"/>
    </source>
</evidence>
<keyword evidence="3 7" id="KW-0812">Transmembrane</keyword>
<dbReference type="PANTHER" id="PTHR10926:SF0">
    <property type="entry name" value="CDC50, ISOFORM A"/>
    <property type="match status" value="1"/>
</dbReference>
<comment type="caution">
    <text evidence="8">The sequence shown here is derived from an EMBL/GenBank/DDBJ whole genome shotgun (WGS) entry which is preliminary data.</text>
</comment>
<keyword evidence="5 6" id="KW-0472">Membrane</keyword>
<dbReference type="AlphaFoldDB" id="A0A8S1MFC9"/>
<protein>
    <recommendedName>
        <fullName evidence="10">Ligand-effect modulator 3 LEM3 family protein</fullName>
    </recommendedName>
</protein>
<evidence type="ECO:0000313" key="8">
    <source>
        <dbReference type="EMBL" id="CAD8078219.1"/>
    </source>
</evidence>
<dbReference type="GO" id="GO:0005794">
    <property type="term" value="C:Golgi apparatus"/>
    <property type="evidence" value="ECO:0007669"/>
    <property type="project" value="TreeGrafter"/>
</dbReference>
<dbReference type="EMBL" id="CAJJDM010000060">
    <property type="protein sequence ID" value="CAD8078219.1"/>
    <property type="molecule type" value="Genomic_DNA"/>
</dbReference>
<name>A0A8S1MFC9_PARPR</name>
<keyword evidence="9" id="KW-1185">Reference proteome</keyword>
<sequence length="314" mass="35585">MDSQQQQDQKQPSSIGQAIKQQVLKAWQPVPTLNSTIILFGILSVYFLSMGIVLNVYSGKINQQSFRYDAYCWQEQICNFTIALDTNYTAPIYLYYQLDNFYQNQRRYITSKSVEQLSGEKGLGVDDLSSCYPVITNAQMGKTLAIDNITRLEPTAPAIPCGLIAQSIFNDTFDISYQVSNGTVYKVEVSNQGIAWPTDLELYQNTNISQQWYNVTDERFMVWMRVAAMPNFRKLWGVINQDLPQGLYSINITNNYDSTNYGGKKYIVFSTTNQFGGKNEFLSVAYICVGVASSLVTIGFCLKKFFSRAGPKKF</sequence>
<proteinExistence type="inferred from homology"/>
<dbReference type="GO" id="GO:0005783">
    <property type="term" value="C:endoplasmic reticulum"/>
    <property type="evidence" value="ECO:0007669"/>
    <property type="project" value="TreeGrafter"/>
</dbReference>
<organism evidence="8 9">
    <name type="scientific">Paramecium primaurelia</name>
    <dbReference type="NCBI Taxonomy" id="5886"/>
    <lineage>
        <taxon>Eukaryota</taxon>
        <taxon>Sar</taxon>
        <taxon>Alveolata</taxon>
        <taxon>Ciliophora</taxon>
        <taxon>Intramacronucleata</taxon>
        <taxon>Oligohymenophorea</taxon>
        <taxon>Peniculida</taxon>
        <taxon>Parameciidae</taxon>
        <taxon>Paramecium</taxon>
    </lineage>
</organism>
<evidence type="ECO:0000256" key="4">
    <source>
        <dbReference type="ARBA" id="ARBA00022989"/>
    </source>
</evidence>
<dbReference type="InterPro" id="IPR005045">
    <property type="entry name" value="CDC50/LEM3_fam"/>
</dbReference>
<dbReference type="PANTHER" id="PTHR10926">
    <property type="entry name" value="CELL CYCLE CONTROL PROTEIN 50"/>
    <property type="match status" value="1"/>
</dbReference>
<evidence type="ECO:0000256" key="1">
    <source>
        <dbReference type="ARBA" id="ARBA00004141"/>
    </source>
</evidence>
<feature type="transmembrane region" description="Helical" evidence="7">
    <location>
        <begin position="37"/>
        <end position="57"/>
    </location>
</feature>
<feature type="transmembrane region" description="Helical" evidence="7">
    <location>
        <begin position="284"/>
        <end position="306"/>
    </location>
</feature>
<evidence type="ECO:0000256" key="5">
    <source>
        <dbReference type="ARBA" id="ARBA00023136"/>
    </source>
</evidence>
<dbReference type="Pfam" id="PF03381">
    <property type="entry name" value="CDC50"/>
    <property type="match status" value="1"/>
</dbReference>
<dbReference type="OMA" id="YNVTDER"/>
<evidence type="ECO:0000313" key="9">
    <source>
        <dbReference type="Proteomes" id="UP000688137"/>
    </source>
</evidence>
<evidence type="ECO:0000256" key="3">
    <source>
        <dbReference type="ARBA" id="ARBA00022692"/>
    </source>
</evidence>
<dbReference type="GO" id="GO:0005886">
    <property type="term" value="C:plasma membrane"/>
    <property type="evidence" value="ECO:0007669"/>
    <property type="project" value="TreeGrafter"/>
</dbReference>
<reference evidence="8" key="1">
    <citation type="submission" date="2021-01" db="EMBL/GenBank/DDBJ databases">
        <authorList>
            <consortium name="Genoscope - CEA"/>
            <person name="William W."/>
        </authorList>
    </citation>
    <scope>NUCLEOTIDE SEQUENCE</scope>
</reference>
<evidence type="ECO:0008006" key="10">
    <source>
        <dbReference type="Google" id="ProtNLM"/>
    </source>
</evidence>
<comment type="similarity">
    <text evidence="2 6">Belongs to the CDC50/LEM3 family.</text>
</comment>
<evidence type="ECO:0000256" key="6">
    <source>
        <dbReference type="PIRNR" id="PIRNR015840"/>
    </source>
</evidence>
<accession>A0A8S1MFC9</accession>
<dbReference type="Proteomes" id="UP000688137">
    <property type="component" value="Unassembled WGS sequence"/>
</dbReference>
<keyword evidence="4 7" id="KW-1133">Transmembrane helix</keyword>
<dbReference type="PIRSF" id="PIRSF015840">
    <property type="entry name" value="DUF284_TM_euk"/>
    <property type="match status" value="1"/>
</dbReference>
<evidence type="ECO:0000256" key="7">
    <source>
        <dbReference type="SAM" id="Phobius"/>
    </source>
</evidence>